<dbReference type="EnsemblPlants" id="Kaladp0022s0064.3.v1.1">
    <property type="protein sequence ID" value="Kaladp0022s0064.3.v1.1"/>
    <property type="gene ID" value="Kaladp0022s0064.v1.1"/>
</dbReference>
<evidence type="ECO:0000256" key="1">
    <source>
        <dbReference type="ARBA" id="ARBA00004253"/>
    </source>
</evidence>
<feature type="region of interest" description="Disordered" evidence="12">
    <location>
        <begin position="1"/>
        <end position="32"/>
    </location>
</feature>
<sequence length="152" mass="16669">MGQVESQAAAYDRGREPPTPSSSVPDTSQHETMESLISEAMAYNSDENESFDARVEKALECPCVAELRSGSCGAPFTEAFICFLKSTAEEKGSDCITPFIQLQKCIEANPNAFSKDALGENEDTRETNGDQEYKIIPPLWSVDRPPSPRSKI</sequence>
<dbReference type="Gene3D" id="1.10.287.2900">
    <property type="match status" value="1"/>
</dbReference>
<dbReference type="Gramene" id="Kaladp0022s0064.3.v1.1">
    <property type="protein sequence ID" value="Kaladp0022s0064.3.v1.1"/>
    <property type="gene ID" value="Kaladp0022s0064.v1.1"/>
</dbReference>
<dbReference type="GO" id="GO:0005758">
    <property type="term" value="C:mitochondrial intermembrane space"/>
    <property type="evidence" value="ECO:0007669"/>
    <property type="project" value="UniProtKB-SubCell"/>
</dbReference>
<dbReference type="GO" id="GO:0006626">
    <property type="term" value="P:protein targeting to mitochondrion"/>
    <property type="evidence" value="ECO:0007669"/>
    <property type="project" value="EnsemblPlants"/>
</dbReference>
<dbReference type="GO" id="GO:0005782">
    <property type="term" value="C:peroxisomal matrix"/>
    <property type="evidence" value="ECO:0007669"/>
    <property type="project" value="UniProtKB-SubCell"/>
</dbReference>
<evidence type="ECO:0000256" key="5">
    <source>
        <dbReference type="ARBA" id="ARBA00023002"/>
    </source>
</evidence>
<keyword evidence="6" id="KW-0811">Translocation</keyword>
<evidence type="ECO:0000256" key="2">
    <source>
        <dbReference type="ARBA" id="ARBA00004569"/>
    </source>
</evidence>
<dbReference type="PANTHER" id="PTHR21622">
    <property type="entry name" value="COILED-COIL-HELIX-COILED-COIL-HELIX DOMAIN CONTAINING 4"/>
    <property type="match status" value="1"/>
</dbReference>
<dbReference type="GO" id="GO:0045041">
    <property type="term" value="P:protein import into mitochondrial intermembrane space"/>
    <property type="evidence" value="ECO:0007669"/>
    <property type="project" value="InterPro"/>
</dbReference>
<dbReference type="Gramene" id="Kaladp0022s0064.1.v1.1">
    <property type="protein sequence ID" value="Kaladp0022s0064.1.v1.1"/>
    <property type="gene ID" value="Kaladp0022s0064.v1.1"/>
</dbReference>
<evidence type="ECO:0000256" key="4">
    <source>
        <dbReference type="ARBA" id="ARBA00022927"/>
    </source>
</evidence>
<evidence type="ECO:0000256" key="10">
    <source>
        <dbReference type="ARBA" id="ARBA00023284"/>
    </source>
</evidence>
<keyword evidence="10" id="KW-0676">Redox-active center</keyword>
<evidence type="ECO:0000256" key="12">
    <source>
        <dbReference type="SAM" id="MobiDB-lite"/>
    </source>
</evidence>
<dbReference type="PANTHER" id="PTHR21622:SF0">
    <property type="entry name" value="COILED-COIL-HELIX-COILED-COIL-HELIX DOMAIN CONTAINING 4"/>
    <property type="match status" value="1"/>
</dbReference>
<evidence type="ECO:0000256" key="8">
    <source>
        <dbReference type="ARBA" id="ARBA00023140"/>
    </source>
</evidence>
<accession>A0A7N0T436</accession>
<dbReference type="EnsemblPlants" id="Kaladp0022s0064.2.v1.1">
    <property type="protein sequence ID" value="Kaladp0022s0064.2.v1.1"/>
    <property type="gene ID" value="Kaladp0022s0064.v1.1"/>
</dbReference>
<evidence type="ECO:0000256" key="6">
    <source>
        <dbReference type="ARBA" id="ARBA00023010"/>
    </source>
</evidence>
<comment type="subcellular location">
    <subcellularLocation>
        <location evidence="2">Mitochondrion intermembrane space</location>
    </subcellularLocation>
    <subcellularLocation>
        <location evidence="1">Peroxisome matrix</location>
    </subcellularLocation>
</comment>
<evidence type="ECO:0000256" key="9">
    <source>
        <dbReference type="ARBA" id="ARBA00023157"/>
    </source>
</evidence>
<name>A0A7N0T436_KALFE</name>
<dbReference type="OMA" id="CIKANPG"/>
<keyword evidence="3" id="KW-0813">Transport</keyword>
<evidence type="ECO:0000313" key="13">
    <source>
        <dbReference type="EnsemblPlants" id="Kaladp0022s0064.1.v1.1"/>
    </source>
</evidence>
<reference evidence="13" key="1">
    <citation type="submission" date="2021-01" db="UniProtKB">
        <authorList>
            <consortium name="EnsemblPlants"/>
        </authorList>
    </citation>
    <scope>IDENTIFICATION</scope>
</reference>
<protein>
    <recommendedName>
        <fullName evidence="11">Mitochondrial intermembrane space import and assembly protein 40 homolog</fullName>
    </recommendedName>
</protein>
<keyword evidence="5" id="KW-0560">Oxidoreductase</keyword>
<keyword evidence="8" id="KW-0576">Peroxisome</keyword>
<evidence type="ECO:0000256" key="3">
    <source>
        <dbReference type="ARBA" id="ARBA00022448"/>
    </source>
</evidence>
<dbReference type="FunFam" id="1.10.287.2900:FF:000003">
    <property type="entry name" value="mitochondrial intermembrane space import and assembly protein 40"/>
    <property type="match status" value="1"/>
</dbReference>
<dbReference type="Proteomes" id="UP000594263">
    <property type="component" value="Unplaced"/>
</dbReference>
<dbReference type="EnsemblPlants" id="Kaladp0022s0064.1.v1.1">
    <property type="protein sequence ID" value="Kaladp0022s0064.1.v1.1"/>
    <property type="gene ID" value="Kaladp0022s0064.v1.1"/>
</dbReference>
<keyword evidence="9" id="KW-1015">Disulfide bond</keyword>
<keyword evidence="4" id="KW-0653">Protein transport</keyword>
<dbReference type="GO" id="GO:0006625">
    <property type="term" value="P:protein targeting to peroxisome"/>
    <property type="evidence" value="ECO:0007669"/>
    <property type="project" value="EnsemblPlants"/>
</dbReference>
<proteinExistence type="predicted"/>
<evidence type="ECO:0000313" key="14">
    <source>
        <dbReference type="Proteomes" id="UP000594263"/>
    </source>
</evidence>
<organism evidence="13 14">
    <name type="scientific">Kalanchoe fedtschenkoi</name>
    <name type="common">Lavender scallops</name>
    <name type="synonym">South American air plant</name>
    <dbReference type="NCBI Taxonomy" id="63787"/>
    <lineage>
        <taxon>Eukaryota</taxon>
        <taxon>Viridiplantae</taxon>
        <taxon>Streptophyta</taxon>
        <taxon>Embryophyta</taxon>
        <taxon>Tracheophyta</taxon>
        <taxon>Spermatophyta</taxon>
        <taxon>Magnoliopsida</taxon>
        <taxon>eudicotyledons</taxon>
        <taxon>Gunneridae</taxon>
        <taxon>Pentapetalae</taxon>
        <taxon>Saxifragales</taxon>
        <taxon>Crassulaceae</taxon>
        <taxon>Kalanchoe</taxon>
    </lineage>
</organism>
<dbReference type="GO" id="GO:0015035">
    <property type="term" value="F:protein-disulfide reductase activity"/>
    <property type="evidence" value="ECO:0007669"/>
    <property type="project" value="InterPro"/>
</dbReference>
<dbReference type="Gramene" id="Kaladp0022s0064.2.v1.1">
    <property type="protein sequence ID" value="Kaladp0022s0064.2.v1.1"/>
    <property type="gene ID" value="Kaladp0022s0064.v1.1"/>
</dbReference>
<dbReference type="AlphaFoldDB" id="A0A7N0T436"/>
<keyword evidence="14" id="KW-1185">Reference proteome</keyword>
<feature type="region of interest" description="Disordered" evidence="12">
    <location>
        <begin position="113"/>
        <end position="152"/>
    </location>
</feature>
<feature type="compositionally biased region" description="Basic and acidic residues" evidence="12">
    <location>
        <begin position="122"/>
        <end position="133"/>
    </location>
</feature>
<keyword evidence="7" id="KW-0496">Mitochondrion</keyword>
<evidence type="ECO:0000256" key="11">
    <source>
        <dbReference type="ARBA" id="ARBA00067557"/>
    </source>
</evidence>
<dbReference type="InterPro" id="IPR039289">
    <property type="entry name" value="CHCHD4"/>
</dbReference>
<evidence type="ECO:0000256" key="7">
    <source>
        <dbReference type="ARBA" id="ARBA00023128"/>
    </source>
</evidence>